<keyword evidence="4 5" id="KW-0326">Glycosidase</keyword>
<dbReference type="PRINTS" id="PR00740">
    <property type="entry name" value="GLHYDRLASE27"/>
</dbReference>
<dbReference type="SUPFAM" id="SSF51445">
    <property type="entry name" value="(Trans)glycosidases"/>
    <property type="match status" value="1"/>
</dbReference>
<name>A0ABR6N2U2_9SPHN</name>
<evidence type="ECO:0000256" key="2">
    <source>
        <dbReference type="ARBA" id="ARBA00022729"/>
    </source>
</evidence>
<reference evidence="8 9" key="1">
    <citation type="submission" date="2020-08" db="EMBL/GenBank/DDBJ databases">
        <title>Genomic Encyclopedia of Type Strains, Phase IV (KMG-IV): sequencing the most valuable type-strain genomes for metagenomic binning, comparative biology and taxonomic classification.</title>
        <authorList>
            <person name="Goeker M."/>
        </authorList>
    </citation>
    <scope>NUCLEOTIDE SEQUENCE [LARGE SCALE GENOMIC DNA]</scope>
    <source>
        <strain evidence="8 9">DSM 101535</strain>
    </source>
</reference>
<dbReference type="InterPro" id="IPR013785">
    <property type="entry name" value="Aldolase_TIM"/>
</dbReference>
<evidence type="ECO:0000256" key="5">
    <source>
        <dbReference type="RuleBase" id="RU361168"/>
    </source>
</evidence>
<dbReference type="Gene3D" id="3.20.20.70">
    <property type="entry name" value="Aldolase class I"/>
    <property type="match status" value="1"/>
</dbReference>
<dbReference type="Pfam" id="PF16499">
    <property type="entry name" value="Melibiase_2"/>
    <property type="match status" value="1"/>
</dbReference>
<dbReference type="Gene3D" id="2.60.40.1180">
    <property type="entry name" value="Golgi alpha-mannosidase II"/>
    <property type="match status" value="1"/>
</dbReference>
<keyword evidence="5" id="KW-1015">Disulfide bond</keyword>
<evidence type="ECO:0000256" key="1">
    <source>
        <dbReference type="ARBA" id="ARBA00009743"/>
    </source>
</evidence>
<evidence type="ECO:0000256" key="6">
    <source>
        <dbReference type="SAM" id="SignalP"/>
    </source>
</evidence>
<comment type="caution">
    <text evidence="8">The sequence shown here is derived from an EMBL/GenBank/DDBJ whole genome shotgun (WGS) entry which is preliminary data.</text>
</comment>
<dbReference type="EC" id="3.2.1.22" evidence="5"/>
<dbReference type="PANTHER" id="PTHR11452:SF75">
    <property type="entry name" value="ALPHA-GALACTOSIDASE MEL1"/>
    <property type="match status" value="1"/>
</dbReference>
<evidence type="ECO:0000259" key="7">
    <source>
        <dbReference type="Pfam" id="PF17801"/>
    </source>
</evidence>
<comment type="similarity">
    <text evidence="1 5">Belongs to the glycosyl hydrolase 27 family.</text>
</comment>
<keyword evidence="9" id="KW-1185">Reference proteome</keyword>
<dbReference type="EMBL" id="JACIJN010000002">
    <property type="protein sequence ID" value="MBB5724854.1"/>
    <property type="molecule type" value="Genomic_DNA"/>
</dbReference>
<dbReference type="CDD" id="cd14792">
    <property type="entry name" value="GH27"/>
    <property type="match status" value="1"/>
</dbReference>
<accession>A0ABR6N2U2</accession>
<dbReference type="PANTHER" id="PTHR11452">
    <property type="entry name" value="ALPHA-GALACTOSIDASE/ALPHA-N-ACETYLGALACTOSAMINIDASE"/>
    <property type="match status" value="1"/>
</dbReference>
<feature type="signal peptide" evidence="6">
    <location>
        <begin position="1"/>
        <end position="19"/>
    </location>
</feature>
<evidence type="ECO:0000313" key="9">
    <source>
        <dbReference type="Proteomes" id="UP000560131"/>
    </source>
</evidence>
<feature type="chain" id="PRO_5046422072" description="Alpha-galactosidase" evidence="6">
    <location>
        <begin position="20"/>
        <end position="515"/>
    </location>
</feature>
<keyword evidence="3 5" id="KW-0378">Hydrolase</keyword>
<sequence length="515" mass="55689">MMRTFAMAFSIMAASVASAPALARAAAPVLPARPGATLRVAFDQRAPRPGVRLLELTRTRDGWRGQLTSDWYGTMPMRNIVRDGDTVRFDVRNINTPGQPVRRWTATLTPSGVLLTGGIWFSEVRQTGKPVGAARAAALAHHAVALPALGTIAPDGLAATPPMGWSSWNKFAERIDDRTIRAIADAMVSSGLRDAGYRYVNIDDGWQGERGADGELRPNAKFPDMRALADYVHARGLKLGLYSSPGLKTCAGYTGSYGHVAQDARTFARWGVDYLKYDLCSGEWQYDDADRVRRSYYEMGAALKATGRAIVYSLCEYGRFEVASWGRAVGGHLWRTTGDITDDYASMSEIGFVRNPRFAPAGPGGWNDPDMLEIGNGGMSDDEYRTHLTLWAMSAAPLMMGHDVRTTSPAALALLSHRAVIAIDQDAAGVQGKAVRVAGAQEVWAKRLADGAVAIALFNRGDRPVEMRVTAADAGFARFSALRDLWRDADLPPAGTTFTVPAHGTVLLRAAGERA</sequence>
<comment type="catalytic activity">
    <reaction evidence="5">
        <text>Hydrolysis of terminal, non-reducing alpha-D-galactose residues in alpha-D-galactosides, including galactose oligosaccharides, galactomannans and galactolipids.</text>
        <dbReference type="EC" id="3.2.1.22"/>
    </reaction>
</comment>
<evidence type="ECO:0000256" key="4">
    <source>
        <dbReference type="ARBA" id="ARBA00023295"/>
    </source>
</evidence>
<evidence type="ECO:0000256" key="3">
    <source>
        <dbReference type="ARBA" id="ARBA00022801"/>
    </source>
</evidence>
<gene>
    <name evidence="8" type="ORF">FHS97_000762</name>
</gene>
<dbReference type="InterPro" id="IPR013780">
    <property type="entry name" value="Glyco_hydro_b"/>
</dbReference>
<proteinExistence type="inferred from homology"/>
<dbReference type="SUPFAM" id="SSF51011">
    <property type="entry name" value="Glycosyl hydrolase domain"/>
    <property type="match status" value="1"/>
</dbReference>
<evidence type="ECO:0000313" key="8">
    <source>
        <dbReference type="EMBL" id="MBB5724854.1"/>
    </source>
</evidence>
<dbReference type="GO" id="GO:0004557">
    <property type="term" value="F:alpha-galactosidase activity"/>
    <property type="evidence" value="ECO:0007669"/>
    <property type="project" value="UniProtKB-EC"/>
</dbReference>
<feature type="domain" description="Alpha galactosidase C-terminal" evidence="7">
    <location>
        <begin position="439"/>
        <end position="509"/>
    </location>
</feature>
<dbReference type="RefSeq" id="WP_246346425.1">
    <property type="nucleotide sequence ID" value="NZ_BAABAR010000007.1"/>
</dbReference>
<dbReference type="InterPro" id="IPR041233">
    <property type="entry name" value="Melibiase_C"/>
</dbReference>
<protein>
    <recommendedName>
        <fullName evidence="5">Alpha-galactosidase</fullName>
        <ecNumber evidence="5">3.2.1.22</ecNumber>
    </recommendedName>
    <alternativeName>
        <fullName evidence="5">Melibiase</fullName>
    </alternativeName>
</protein>
<dbReference type="Pfam" id="PF17801">
    <property type="entry name" value="Melibiase_C"/>
    <property type="match status" value="1"/>
</dbReference>
<dbReference type="Proteomes" id="UP000560131">
    <property type="component" value="Unassembled WGS sequence"/>
</dbReference>
<organism evidence="8 9">
    <name type="scientific">Sphingomonas endophytica</name>
    <dbReference type="NCBI Taxonomy" id="869719"/>
    <lineage>
        <taxon>Bacteria</taxon>
        <taxon>Pseudomonadati</taxon>
        <taxon>Pseudomonadota</taxon>
        <taxon>Alphaproteobacteria</taxon>
        <taxon>Sphingomonadales</taxon>
        <taxon>Sphingomonadaceae</taxon>
        <taxon>Sphingomonas</taxon>
    </lineage>
</organism>
<dbReference type="InterPro" id="IPR002241">
    <property type="entry name" value="Glyco_hydro_27"/>
</dbReference>
<dbReference type="InterPro" id="IPR017853">
    <property type="entry name" value="GH"/>
</dbReference>
<keyword evidence="2 6" id="KW-0732">Signal</keyword>